<dbReference type="InterPro" id="IPR056135">
    <property type="entry name" value="DUF7718"/>
</dbReference>
<dbReference type="RefSeq" id="WP_176236270.1">
    <property type="nucleotide sequence ID" value="NZ_BLSD01000228.1"/>
</dbReference>
<dbReference type="Proteomes" id="UP000569018">
    <property type="component" value="Unassembled WGS sequence"/>
</dbReference>
<dbReference type="AlphaFoldDB" id="A0A6V8Q6N9"/>
<comment type="caution">
    <text evidence="2">The sequence shown here is derived from an EMBL/GenBank/DDBJ whole genome shotgun (WGS) entry which is preliminary data.</text>
</comment>
<protein>
    <recommendedName>
        <fullName evidence="1">DUF7718 domain-containing protein</fullName>
    </recommendedName>
</protein>
<evidence type="ECO:0000259" key="1">
    <source>
        <dbReference type="Pfam" id="PF24839"/>
    </source>
</evidence>
<sequence length="106" mass="12599">MPTQEKWTNRLTHQDRIEVRITKRGKEVLHFSVQYLAEMAGDWKPIMRYDTAHGGPHMDISRPDGTAERRWLKISDPGVALNYAISDIQERWESYRAEYERGRRLK</sequence>
<evidence type="ECO:0000313" key="3">
    <source>
        <dbReference type="Proteomes" id="UP000569018"/>
    </source>
</evidence>
<gene>
    <name evidence="2" type="ORF">HKBW3S47_02081</name>
</gene>
<evidence type="ECO:0000313" key="2">
    <source>
        <dbReference type="EMBL" id="GFP40385.1"/>
    </source>
</evidence>
<proteinExistence type="predicted"/>
<dbReference type="EMBL" id="BLSD01000228">
    <property type="protein sequence ID" value="GFP40385.1"/>
    <property type="molecule type" value="Genomic_DNA"/>
</dbReference>
<accession>A0A6V8Q6N9</accession>
<organism evidence="2 3">
    <name type="scientific">Candidatus Hakubella thermalkaliphila</name>
    <dbReference type="NCBI Taxonomy" id="2754717"/>
    <lineage>
        <taxon>Bacteria</taxon>
        <taxon>Bacillati</taxon>
        <taxon>Actinomycetota</taxon>
        <taxon>Actinomycetota incertae sedis</taxon>
        <taxon>Candidatus Hakubellales</taxon>
        <taxon>Candidatus Hakubellaceae</taxon>
        <taxon>Candidatus Hakubella</taxon>
    </lineage>
</organism>
<reference evidence="2 3" key="1">
    <citation type="journal article" date="2020" name="Front. Microbiol.">
        <title>Single-cell genomics of novel Actinobacteria with the Wood-Ljungdahl pathway discovered in a serpentinizing system.</title>
        <authorList>
            <person name="Merino N."/>
            <person name="Kawai M."/>
            <person name="Boyd E.S."/>
            <person name="Colman D.R."/>
            <person name="McGlynn S.E."/>
            <person name="Nealson K.H."/>
            <person name="Kurokawa K."/>
            <person name="Hongoh Y."/>
        </authorList>
    </citation>
    <scope>NUCLEOTIDE SEQUENCE [LARGE SCALE GENOMIC DNA]</scope>
    <source>
        <strain evidence="2 3">S47</strain>
    </source>
</reference>
<dbReference type="Pfam" id="PF24839">
    <property type="entry name" value="DUF7718"/>
    <property type="match status" value="1"/>
</dbReference>
<name>A0A6V8Q6N9_9ACTN</name>
<feature type="domain" description="DUF7718" evidence="1">
    <location>
        <begin position="3"/>
        <end position="104"/>
    </location>
</feature>